<keyword evidence="5" id="KW-0411">Iron-sulfur</keyword>
<evidence type="ECO:0000313" key="7">
    <source>
        <dbReference type="EMBL" id="TNJ36075.1"/>
    </source>
</evidence>
<dbReference type="InterPro" id="IPR004017">
    <property type="entry name" value="Cys_rich_dom"/>
</dbReference>
<dbReference type="RefSeq" id="WP_068867040.1">
    <property type="nucleotide sequence ID" value="NZ_VDCI01000008.1"/>
</dbReference>
<evidence type="ECO:0000259" key="6">
    <source>
        <dbReference type="PROSITE" id="PS51387"/>
    </source>
</evidence>
<feature type="domain" description="FAD-binding PCMH-type" evidence="6">
    <location>
        <begin position="172"/>
        <end position="403"/>
    </location>
</feature>
<dbReference type="SUPFAM" id="SSF56176">
    <property type="entry name" value="FAD-binding/transporter-associated domain-like"/>
    <property type="match status" value="1"/>
</dbReference>
<dbReference type="Pfam" id="PF01565">
    <property type="entry name" value="FAD_binding_4"/>
    <property type="match status" value="1"/>
</dbReference>
<dbReference type="InterPro" id="IPR036318">
    <property type="entry name" value="FAD-bd_PCMH-like_sf"/>
</dbReference>
<keyword evidence="8" id="KW-1185">Reference proteome</keyword>
<dbReference type="GO" id="GO:0046872">
    <property type="term" value="F:metal ion binding"/>
    <property type="evidence" value="ECO:0007669"/>
    <property type="project" value="UniProtKB-KW"/>
</dbReference>
<evidence type="ECO:0000256" key="4">
    <source>
        <dbReference type="ARBA" id="ARBA00023004"/>
    </source>
</evidence>
<dbReference type="Gene3D" id="3.30.70.2740">
    <property type="match status" value="1"/>
</dbReference>
<protein>
    <submittedName>
        <fullName evidence="7">DUF3683 domain-containing protein</fullName>
    </submittedName>
</protein>
<dbReference type="InterPro" id="IPR016166">
    <property type="entry name" value="FAD-bd_PCMH"/>
</dbReference>
<reference evidence="7 8" key="1">
    <citation type="submission" date="2019-05" db="EMBL/GenBank/DDBJ databases">
        <title>Draft Whole-Genome sequence of the green sulfur bacterium Prosthecochloris vibrioformis DSM 260.</title>
        <authorList>
            <person name="Meyer T.E."/>
            <person name="Kyndt J.A."/>
        </authorList>
    </citation>
    <scope>NUCLEOTIDE SEQUENCE [LARGE SCALE GENOMIC DNA]</scope>
    <source>
        <strain evidence="7 8">DSM 260</strain>
    </source>
</reference>
<gene>
    <name evidence="7" type="ORF">FGF68_08530</name>
</gene>
<dbReference type="InterPro" id="IPR051914">
    <property type="entry name" value="FAD-linked_OxidoTrans_Type4"/>
</dbReference>
<dbReference type="GO" id="GO:0016491">
    <property type="term" value="F:oxidoreductase activity"/>
    <property type="evidence" value="ECO:0007669"/>
    <property type="project" value="UniProtKB-ARBA"/>
</dbReference>
<dbReference type="Gene3D" id="1.10.1060.10">
    <property type="entry name" value="Alpha-helical ferredoxin"/>
    <property type="match status" value="1"/>
</dbReference>
<dbReference type="InterPro" id="IPR017896">
    <property type="entry name" value="4Fe4S_Fe-S-bd"/>
</dbReference>
<dbReference type="Pfam" id="PF12447">
    <property type="entry name" value="DUF3683"/>
    <property type="match status" value="1"/>
</dbReference>
<proteinExistence type="predicted"/>
<dbReference type="Pfam" id="PF13183">
    <property type="entry name" value="Fer4_8"/>
    <property type="match status" value="1"/>
</dbReference>
<keyword evidence="2" id="KW-0479">Metal-binding</keyword>
<comment type="caution">
    <text evidence="7">The sequence shown here is derived from an EMBL/GenBank/DDBJ whole genome shotgun (WGS) entry which is preliminary data.</text>
</comment>
<evidence type="ECO:0000256" key="2">
    <source>
        <dbReference type="ARBA" id="ARBA00022723"/>
    </source>
</evidence>
<sequence>MKQTPLESYTLLPDRGEEREIPFNYTSAGDRQALSLVFDEEYLRLFDELRDVRVTGRSARLLMRIIGELLIHRRNPYLYQELIDSHARRVRLFEHALKDLDIIATAANGEERVLSIISTLRSYFSRFREEIESAQDFRKRLRRELGAVVGIDNVLFDPFSLVSHATDATDWRFYLPVAVVTPDSEEQVAPLVAAIARNNLKVIPRGAGTGLTGGAVPLQRNCVIINTEKLNHIRGITYRPFINSKGEQVEAPVIEVEAGVVTEKAMSYATAEGLVFATDPTSEWSCTVGGNIAENAGGKKAVRWGTCVDNLLEWKIAMPSGEQWTVRRTDHHLRKILHDDTVTYEILNADGRVLNRIELMGTDIRKRGLWKDITNKALGGVPGLQKEGTDGIITSAFFVLYPEYEVTKTLCLEFFGPDMDEASEVIVELSKIFPLPAEDHEALLALEHFDDEYIRAIDYKVKAARPQMPKAVLLIDIAGHTGEEVQRGIDRVQELLEKHPNTLMFTARDAAEAKRFWSDRKKLSAIARRTNAFKLNEDVVIPLGALAEFARFIDDLNIEEERFSQLQFIDRTEAFMHEAVVPEEGEQFSQKIPAGRELCKATRESLLDADEKLLRSLMFVTDFRQEFHELFHGYPGMVKAFDELYEHLRACRIVIATHMHAGDGNVHVNIPVLSNDHAMLRRADGVVDKVMEKVIALGGVVSGEHGIGVTKLKFMEPERIRELNEYRKKVDPQGIMNPGKLQDYKALEYIFTPSFNLLELEAHILKRAQIEELSKKVDYCIRCGKCKTDCCVYYPARGMFYHPRNKNLAIGSLIEALLYDAQRERKTDFELLRWLEDVSDHCTICHKCLKPCPVDIDTGEVSVVERRILEGWGYKHSAPLTKLTLGYLDNRTPLYNKLFRNTVVRAGGLAQRLGNRMTAPFQSPDKPSPIYPLRMLRSSVPPVPQETLRDVLPQCDSDQVLVFEPEHECSNTVFYFPGCGSERLNSSISMAALYVLLKSGIRVVLPPPFLCCGFPAHVNARDDLNSRLVLRNTVMFSQIREMFSYLEFDACVISCGTCLEGLESMETNRLFGGRIMDVMSYAIEKGLSLEGKGDCLYHAPCHDSLGGEALKTIDALGGFGNVTPVPHCCSEAGTMALSRPDITDSMLHRKREAIRKELHGREHMVMLTNCPSCVQGLGRNRDMGLEPKHLAVAAAEKIGGAEWQERFREMVAGAVAVSF</sequence>
<keyword evidence="1" id="KW-0285">Flavoprotein</keyword>
<dbReference type="InterPro" id="IPR022153">
    <property type="entry name" value="DUF3683"/>
</dbReference>
<dbReference type="InterPro" id="IPR017900">
    <property type="entry name" value="4Fe4S_Fe_S_CS"/>
</dbReference>
<dbReference type="SUPFAM" id="SSF46548">
    <property type="entry name" value="alpha-helical ferredoxin"/>
    <property type="match status" value="1"/>
</dbReference>
<organism evidence="7 8">
    <name type="scientific">Prosthecochloris vibrioformis</name>
    <name type="common">Chlorobium vibrioforme</name>
    <dbReference type="NCBI Taxonomy" id="1098"/>
    <lineage>
        <taxon>Bacteria</taxon>
        <taxon>Pseudomonadati</taxon>
        <taxon>Chlorobiota</taxon>
        <taxon>Chlorobiia</taxon>
        <taxon>Chlorobiales</taxon>
        <taxon>Chlorobiaceae</taxon>
        <taxon>Prosthecochloris</taxon>
    </lineage>
</organism>
<dbReference type="PANTHER" id="PTHR42934:SF2">
    <property type="entry name" value="GLYCOLATE OXIDASE SUBUNIT GLCD"/>
    <property type="match status" value="1"/>
</dbReference>
<evidence type="ECO:0000256" key="5">
    <source>
        <dbReference type="ARBA" id="ARBA00023014"/>
    </source>
</evidence>
<evidence type="ECO:0000256" key="1">
    <source>
        <dbReference type="ARBA" id="ARBA00022630"/>
    </source>
</evidence>
<dbReference type="InterPro" id="IPR006094">
    <property type="entry name" value="Oxid_FAD_bind_N"/>
</dbReference>
<dbReference type="InterPro" id="IPR004113">
    <property type="entry name" value="FAD-bd_oxidored_4_C"/>
</dbReference>
<dbReference type="Pfam" id="PF02754">
    <property type="entry name" value="CCG"/>
    <property type="match status" value="2"/>
</dbReference>
<dbReference type="Proteomes" id="UP000309544">
    <property type="component" value="Unassembled WGS sequence"/>
</dbReference>
<accession>A0A5C4RYH2</accession>
<name>A0A5C4RYH2_PROVB</name>
<keyword evidence="3" id="KW-0274">FAD</keyword>
<dbReference type="InterPro" id="IPR016169">
    <property type="entry name" value="FAD-bd_PCMH_sub2"/>
</dbReference>
<dbReference type="PROSITE" id="PS00198">
    <property type="entry name" value="4FE4S_FER_1"/>
    <property type="match status" value="1"/>
</dbReference>
<evidence type="ECO:0000313" key="8">
    <source>
        <dbReference type="Proteomes" id="UP000309544"/>
    </source>
</evidence>
<dbReference type="PROSITE" id="PS51387">
    <property type="entry name" value="FAD_PCMH"/>
    <property type="match status" value="1"/>
</dbReference>
<dbReference type="SUPFAM" id="SSF55103">
    <property type="entry name" value="FAD-linked oxidases, C-terminal domain"/>
    <property type="match status" value="1"/>
</dbReference>
<evidence type="ECO:0000256" key="3">
    <source>
        <dbReference type="ARBA" id="ARBA00022827"/>
    </source>
</evidence>
<dbReference type="GO" id="GO:0051536">
    <property type="term" value="F:iron-sulfur cluster binding"/>
    <property type="evidence" value="ECO:0007669"/>
    <property type="project" value="UniProtKB-KW"/>
</dbReference>
<dbReference type="Pfam" id="PF02913">
    <property type="entry name" value="FAD-oxidase_C"/>
    <property type="match status" value="2"/>
</dbReference>
<dbReference type="InterPro" id="IPR009051">
    <property type="entry name" value="Helical_ferredxn"/>
</dbReference>
<dbReference type="Gene3D" id="3.30.465.10">
    <property type="match status" value="1"/>
</dbReference>
<dbReference type="EMBL" id="VDCI01000008">
    <property type="protein sequence ID" value="TNJ36075.1"/>
    <property type="molecule type" value="Genomic_DNA"/>
</dbReference>
<dbReference type="PANTHER" id="PTHR42934">
    <property type="entry name" value="GLYCOLATE OXIDASE SUBUNIT GLCD"/>
    <property type="match status" value="1"/>
</dbReference>
<keyword evidence="4" id="KW-0408">Iron</keyword>
<dbReference type="GO" id="GO:0071949">
    <property type="term" value="F:FAD binding"/>
    <property type="evidence" value="ECO:0007669"/>
    <property type="project" value="InterPro"/>
</dbReference>
<dbReference type="InterPro" id="IPR016164">
    <property type="entry name" value="FAD-linked_Oxase-like_C"/>
</dbReference>
<dbReference type="AlphaFoldDB" id="A0A5C4RYH2"/>